<evidence type="ECO:0000256" key="6">
    <source>
        <dbReference type="ARBA" id="ARBA00022692"/>
    </source>
</evidence>
<dbReference type="KEGG" id="mey:TM49_07110"/>
<evidence type="ECO:0000256" key="12">
    <source>
        <dbReference type="ARBA" id="ARBA00023170"/>
    </source>
</evidence>
<evidence type="ECO:0000259" key="17">
    <source>
        <dbReference type="Pfam" id="PF00593"/>
    </source>
</evidence>
<dbReference type="FunFam" id="2.170.130.10:FF:000001">
    <property type="entry name" value="Catecholate siderophore TonB-dependent receptor"/>
    <property type="match status" value="1"/>
</dbReference>
<keyword evidence="13 14" id="KW-0998">Cell outer membrane</keyword>
<dbReference type="GO" id="GO:0015891">
    <property type="term" value="P:siderophore transport"/>
    <property type="evidence" value="ECO:0007669"/>
    <property type="project" value="InterPro"/>
</dbReference>
<feature type="chain" id="PRO_5002295063" evidence="16">
    <location>
        <begin position="32"/>
        <end position="726"/>
    </location>
</feature>
<dbReference type="STRING" id="1486262.TM49_07110"/>
<protein>
    <submittedName>
        <fullName evidence="19">Ferrichrome receptor</fullName>
    </submittedName>
</protein>
<comment type="similarity">
    <text evidence="2 14 15">Belongs to the TonB-dependent receptor family.</text>
</comment>
<feature type="domain" description="TonB-dependent receptor-like beta-barrel" evidence="17">
    <location>
        <begin position="249"/>
        <end position="695"/>
    </location>
</feature>
<dbReference type="CDD" id="cd01347">
    <property type="entry name" value="ligand_gated_channel"/>
    <property type="match status" value="1"/>
</dbReference>
<dbReference type="Gene3D" id="2.40.170.20">
    <property type="entry name" value="TonB-dependent receptor, beta-barrel domain"/>
    <property type="match status" value="1"/>
</dbReference>
<dbReference type="Pfam" id="PF00593">
    <property type="entry name" value="TonB_dep_Rec_b-barrel"/>
    <property type="match status" value="1"/>
</dbReference>
<gene>
    <name evidence="19" type="ORF">TM49_07110</name>
</gene>
<dbReference type="HOGENOM" id="CLU_008287_9_0_5"/>
<keyword evidence="7 16" id="KW-0732">Signal</keyword>
<comment type="subcellular location">
    <subcellularLocation>
        <location evidence="1 14">Cell outer membrane</location>
        <topology evidence="1 14">Multi-pass membrane protein</topology>
    </subcellularLocation>
</comment>
<dbReference type="InterPro" id="IPR010105">
    <property type="entry name" value="TonB_sidphr_rcpt"/>
</dbReference>
<feature type="domain" description="TonB-dependent receptor plug" evidence="18">
    <location>
        <begin position="72"/>
        <end position="176"/>
    </location>
</feature>
<dbReference type="OrthoDB" id="9760333at2"/>
<evidence type="ECO:0000256" key="16">
    <source>
        <dbReference type="SAM" id="SignalP"/>
    </source>
</evidence>
<evidence type="ECO:0000256" key="14">
    <source>
        <dbReference type="PROSITE-ProRule" id="PRU01360"/>
    </source>
</evidence>
<keyword evidence="10 15" id="KW-0798">TonB box</keyword>
<keyword evidence="4 14" id="KW-1134">Transmembrane beta strand</keyword>
<dbReference type="PANTHER" id="PTHR32552">
    <property type="entry name" value="FERRICHROME IRON RECEPTOR-RELATED"/>
    <property type="match status" value="1"/>
</dbReference>
<evidence type="ECO:0000256" key="1">
    <source>
        <dbReference type="ARBA" id="ARBA00004571"/>
    </source>
</evidence>
<name>A0A0D5LMT3_MAREN</name>
<keyword evidence="5" id="KW-0410">Iron transport</keyword>
<feature type="signal peptide" evidence="16">
    <location>
        <begin position="1"/>
        <end position="31"/>
    </location>
</feature>
<proteinExistence type="inferred from homology"/>
<evidence type="ECO:0000313" key="20">
    <source>
        <dbReference type="Proteomes" id="UP000032611"/>
    </source>
</evidence>
<dbReference type="RefSeq" id="WP_045680197.1">
    <property type="nucleotide sequence ID" value="NZ_CP010803.1"/>
</dbReference>
<dbReference type="InterPro" id="IPR037066">
    <property type="entry name" value="Plug_dom_sf"/>
</dbReference>
<evidence type="ECO:0000256" key="3">
    <source>
        <dbReference type="ARBA" id="ARBA00022448"/>
    </source>
</evidence>
<dbReference type="PANTHER" id="PTHR32552:SF68">
    <property type="entry name" value="FERRICHROME OUTER MEMBRANE TRANSPORTER_PHAGE RECEPTOR"/>
    <property type="match status" value="1"/>
</dbReference>
<dbReference type="EMBL" id="CP010803">
    <property type="protein sequence ID" value="AJY45514.1"/>
    <property type="molecule type" value="Genomic_DNA"/>
</dbReference>
<reference evidence="19 20" key="1">
    <citation type="journal article" date="2015" name="Genome Announc.">
        <title>Complete genome sequence of Martelella endophytica YC6887, which has antifungal activity associated with a halophyte.</title>
        <authorList>
            <person name="Khan A."/>
            <person name="Khan H."/>
            <person name="Chung E.J."/>
            <person name="Hossain M.T."/>
            <person name="Chung Y.R."/>
        </authorList>
    </citation>
    <scope>NUCLEOTIDE SEQUENCE [LARGE SCALE GENOMIC DNA]</scope>
    <source>
        <strain evidence="19">YC6887</strain>
    </source>
</reference>
<keyword evidence="6 14" id="KW-0812">Transmembrane</keyword>
<dbReference type="PROSITE" id="PS52016">
    <property type="entry name" value="TONB_DEPENDENT_REC_3"/>
    <property type="match status" value="1"/>
</dbReference>
<evidence type="ECO:0000259" key="18">
    <source>
        <dbReference type="Pfam" id="PF07715"/>
    </source>
</evidence>
<dbReference type="SUPFAM" id="SSF56935">
    <property type="entry name" value="Porins"/>
    <property type="match status" value="1"/>
</dbReference>
<dbReference type="Gene3D" id="2.170.130.10">
    <property type="entry name" value="TonB-dependent receptor, plug domain"/>
    <property type="match status" value="1"/>
</dbReference>
<keyword evidence="3 14" id="KW-0813">Transport</keyword>
<keyword evidence="8" id="KW-0408">Iron</keyword>
<evidence type="ECO:0000256" key="11">
    <source>
        <dbReference type="ARBA" id="ARBA00023136"/>
    </source>
</evidence>
<sequence>MSTVLRPAIFRSLLKASAALALLSVAVPVFAQDATTQLDPVNVTVGSENGTGPVDGYVARDTQTGVKTDTPIAEIPQFVSVIGRDELEDRGASGKVDEALRYTAGVFAQPFGVDQDTDWIYVRGFDATQTGVYLDGLNLWSYGFGGFQIDSDFLERVEVLQGPASVLYGGSNPGGIVNLVSKRPQPENFGSSEIGINNFGNAYLNLDVNGTTDDQGVSWRFTGKIAGGDEYADQSQDFRGVVMPQIAWTPDDETSLNLYAYYSYLDQNTGSNGFLPYYGTVEPQYFGRIPRDANYGEPSTDYSKIGQTFVGYEFEHTFDSAWTFTSNARYGHLDRKENQPYPYGYYDPATGYGFLTEPAADGAYLTRLGFDHKTTVDSFAVDNRLDGNVTTGIFDHEILVGLDYKYYQLDSVQASSTATPISVTDPVYGTPQPANSVYLDQTLTQQQLGLYAQDQIRFGDGFIATFNGRYDYVHTDLDDHLGSVSYISDDNAVSGRAGLAYEFDNGITPYVSASTFFNPLIGNSADGPLEPEDGYQFEGGLKYQPFAFDGLFTASVFHITKNNWNVTDPLTFLDSQVGQVDANGIEFEGKVNLNEDWKLLGSFTWQKQEIKEHADPSLIGNEPYMVPDVMAAAWLTYTVPEGVLEGLSLGGGIRYQGESWADMENTAKVPAATVFDASISYEKNDWTAALNVDNLFDKDYVAGCRGLNVCGYGQSRTITASLSKKW</sequence>
<dbReference type="GO" id="GO:0009279">
    <property type="term" value="C:cell outer membrane"/>
    <property type="evidence" value="ECO:0007669"/>
    <property type="project" value="UniProtKB-SubCell"/>
</dbReference>
<evidence type="ECO:0000256" key="7">
    <source>
        <dbReference type="ARBA" id="ARBA00022729"/>
    </source>
</evidence>
<dbReference type="Pfam" id="PF07715">
    <property type="entry name" value="Plug"/>
    <property type="match status" value="1"/>
</dbReference>
<organism evidence="19 20">
    <name type="scientific">Martelella endophytica</name>
    <dbReference type="NCBI Taxonomy" id="1486262"/>
    <lineage>
        <taxon>Bacteria</taxon>
        <taxon>Pseudomonadati</taxon>
        <taxon>Pseudomonadota</taxon>
        <taxon>Alphaproteobacteria</taxon>
        <taxon>Hyphomicrobiales</taxon>
        <taxon>Aurantimonadaceae</taxon>
        <taxon>Martelella</taxon>
    </lineage>
</organism>
<accession>A0A0D5LMT3</accession>
<keyword evidence="11 14" id="KW-0472">Membrane</keyword>
<dbReference type="NCBIfam" id="NF010651">
    <property type="entry name" value="PRK14050.1"/>
    <property type="match status" value="1"/>
</dbReference>
<evidence type="ECO:0000256" key="2">
    <source>
        <dbReference type="ARBA" id="ARBA00009810"/>
    </source>
</evidence>
<dbReference type="AlphaFoldDB" id="A0A0D5LMT3"/>
<evidence type="ECO:0000256" key="10">
    <source>
        <dbReference type="ARBA" id="ARBA00023077"/>
    </source>
</evidence>
<evidence type="ECO:0000256" key="13">
    <source>
        <dbReference type="ARBA" id="ARBA00023237"/>
    </source>
</evidence>
<evidence type="ECO:0000256" key="15">
    <source>
        <dbReference type="RuleBase" id="RU003357"/>
    </source>
</evidence>
<keyword evidence="9" id="KW-0406">Ion transport</keyword>
<keyword evidence="12 19" id="KW-0675">Receptor</keyword>
<evidence type="ECO:0000256" key="5">
    <source>
        <dbReference type="ARBA" id="ARBA00022496"/>
    </source>
</evidence>
<dbReference type="InterPro" id="IPR036942">
    <property type="entry name" value="Beta-barrel_TonB_sf"/>
</dbReference>
<dbReference type="InterPro" id="IPR012910">
    <property type="entry name" value="Plug_dom"/>
</dbReference>
<dbReference type="GO" id="GO:0038023">
    <property type="term" value="F:signaling receptor activity"/>
    <property type="evidence" value="ECO:0007669"/>
    <property type="project" value="InterPro"/>
</dbReference>
<dbReference type="NCBIfam" id="TIGR01783">
    <property type="entry name" value="TonB-siderophor"/>
    <property type="match status" value="1"/>
</dbReference>
<dbReference type="GO" id="GO:0015344">
    <property type="term" value="F:siderophore uptake transmembrane transporter activity"/>
    <property type="evidence" value="ECO:0007669"/>
    <property type="project" value="TreeGrafter"/>
</dbReference>
<keyword evidence="20" id="KW-1185">Reference proteome</keyword>
<dbReference type="InterPro" id="IPR039426">
    <property type="entry name" value="TonB-dep_rcpt-like"/>
</dbReference>
<dbReference type="InterPro" id="IPR000531">
    <property type="entry name" value="Beta-barrel_TonB"/>
</dbReference>
<evidence type="ECO:0000313" key="19">
    <source>
        <dbReference type="EMBL" id="AJY45514.1"/>
    </source>
</evidence>
<evidence type="ECO:0000256" key="9">
    <source>
        <dbReference type="ARBA" id="ARBA00023065"/>
    </source>
</evidence>
<evidence type="ECO:0000256" key="8">
    <source>
        <dbReference type="ARBA" id="ARBA00023004"/>
    </source>
</evidence>
<dbReference type="Proteomes" id="UP000032611">
    <property type="component" value="Chromosome"/>
</dbReference>
<evidence type="ECO:0000256" key="4">
    <source>
        <dbReference type="ARBA" id="ARBA00022452"/>
    </source>
</evidence>
<dbReference type="PATRIC" id="fig|1486262.3.peg.1464"/>